<accession>L1J2M4</accession>
<keyword evidence="4" id="KW-1185">Reference proteome</keyword>
<dbReference type="GeneID" id="17299082"/>
<reference evidence="4" key="2">
    <citation type="submission" date="2012-11" db="EMBL/GenBank/DDBJ databases">
        <authorList>
            <person name="Kuo A."/>
            <person name="Curtis B.A."/>
            <person name="Tanifuji G."/>
            <person name="Burki F."/>
            <person name="Gruber A."/>
            <person name="Irimia M."/>
            <person name="Maruyama S."/>
            <person name="Arias M.C."/>
            <person name="Ball S.G."/>
            <person name="Gile G.H."/>
            <person name="Hirakawa Y."/>
            <person name="Hopkins J.F."/>
            <person name="Rensing S.A."/>
            <person name="Schmutz J."/>
            <person name="Symeonidi A."/>
            <person name="Elias M."/>
            <person name="Eveleigh R.J."/>
            <person name="Herman E.K."/>
            <person name="Klute M.J."/>
            <person name="Nakayama T."/>
            <person name="Obornik M."/>
            <person name="Reyes-Prieto A."/>
            <person name="Armbrust E.V."/>
            <person name="Aves S.J."/>
            <person name="Beiko R.G."/>
            <person name="Coutinho P."/>
            <person name="Dacks J.B."/>
            <person name="Durnford D.G."/>
            <person name="Fast N.M."/>
            <person name="Green B.R."/>
            <person name="Grisdale C."/>
            <person name="Hempe F."/>
            <person name="Henrissat B."/>
            <person name="Hoppner M.P."/>
            <person name="Ishida K.-I."/>
            <person name="Kim E."/>
            <person name="Koreny L."/>
            <person name="Kroth P.G."/>
            <person name="Liu Y."/>
            <person name="Malik S.-B."/>
            <person name="Maier U.G."/>
            <person name="McRose D."/>
            <person name="Mock T."/>
            <person name="Neilson J.A."/>
            <person name="Onodera N.T."/>
            <person name="Poole A.M."/>
            <person name="Pritham E.J."/>
            <person name="Richards T.A."/>
            <person name="Rocap G."/>
            <person name="Roy S.W."/>
            <person name="Sarai C."/>
            <person name="Schaack S."/>
            <person name="Shirato S."/>
            <person name="Slamovits C.H."/>
            <person name="Spencer D.F."/>
            <person name="Suzuki S."/>
            <person name="Worden A.Z."/>
            <person name="Zauner S."/>
            <person name="Barry K."/>
            <person name="Bell C."/>
            <person name="Bharti A.K."/>
            <person name="Crow J.A."/>
            <person name="Grimwood J."/>
            <person name="Kramer R."/>
            <person name="Lindquist E."/>
            <person name="Lucas S."/>
            <person name="Salamov A."/>
            <person name="McFadden G.I."/>
            <person name="Lane C.E."/>
            <person name="Keeling P.J."/>
            <person name="Gray M.W."/>
            <person name="Grigoriev I.V."/>
            <person name="Archibald J.M."/>
        </authorList>
    </citation>
    <scope>NUCLEOTIDE SEQUENCE</scope>
    <source>
        <strain evidence="4">CCMP2712</strain>
    </source>
</reference>
<dbReference type="OrthoDB" id="10251426at2759"/>
<dbReference type="GO" id="GO:0055070">
    <property type="term" value="P:copper ion homeostasis"/>
    <property type="evidence" value="ECO:0007669"/>
    <property type="project" value="InterPro"/>
</dbReference>
<evidence type="ECO:0000313" key="4">
    <source>
        <dbReference type="Proteomes" id="UP000011087"/>
    </source>
</evidence>
<dbReference type="GO" id="GO:1902306">
    <property type="term" value="P:negative regulation of sodium ion transmembrane transport"/>
    <property type="evidence" value="ECO:0007669"/>
    <property type="project" value="TreeGrafter"/>
</dbReference>
<dbReference type="GO" id="GO:0031398">
    <property type="term" value="P:positive regulation of protein ubiquitination"/>
    <property type="evidence" value="ECO:0007669"/>
    <property type="project" value="TreeGrafter"/>
</dbReference>
<dbReference type="PANTHER" id="PTHR21199:SF1">
    <property type="entry name" value="COMM DOMAIN-CONTAINING PROTEIN 1"/>
    <property type="match status" value="1"/>
</dbReference>
<dbReference type="OMA" id="MPTAIVE"/>
<evidence type="ECO:0000313" key="3">
    <source>
        <dbReference type="EnsemblProtists" id="EKX42335"/>
    </source>
</evidence>
<dbReference type="STRING" id="905079.L1J2M4"/>
<feature type="domain" description="COMM" evidence="1">
    <location>
        <begin position="85"/>
        <end position="154"/>
    </location>
</feature>
<dbReference type="RefSeq" id="XP_005829315.1">
    <property type="nucleotide sequence ID" value="XM_005829258.1"/>
</dbReference>
<dbReference type="GO" id="GO:2000009">
    <property type="term" value="P:negative regulation of protein localization to cell surface"/>
    <property type="evidence" value="ECO:0007669"/>
    <property type="project" value="TreeGrafter"/>
</dbReference>
<protein>
    <recommendedName>
        <fullName evidence="1">COMM domain-containing protein</fullName>
    </recommendedName>
</protein>
<sequence>MDPKVESLLDPEDPAERSVVEGNMDVCGEILSRASAGAWTMSMMEDHVKEAEVSAEVAEALLRIWRRNEPKIREEATKQSFWGNNLKRLSWRVDVSTKSRYVEDLNEPCAIMELNMSNARDEDKTNTVKFEIDRDMLVQMNEEVNRLQELISTF</sequence>
<evidence type="ECO:0000313" key="2">
    <source>
        <dbReference type="EMBL" id="EKX42335.1"/>
    </source>
</evidence>
<proteinExistence type="predicted"/>
<reference evidence="3" key="3">
    <citation type="submission" date="2016-03" db="UniProtKB">
        <authorList>
            <consortium name="EnsemblProtists"/>
        </authorList>
    </citation>
    <scope>IDENTIFICATION</scope>
</reference>
<reference evidence="2 4" key="1">
    <citation type="journal article" date="2012" name="Nature">
        <title>Algal genomes reveal evolutionary mosaicism and the fate of nucleomorphs.</title>
        <authorList>
            <consortium name="DOE Joint Genome Institute"/>
            <person name="Curtis B.A."/>
            <person name="Tanifuji G."/>
            <person name="Burki F."/>
            <person name="Gruber A."/>
            <person name="Irimia M."/>
            <person name="Maruyama S."/>
            <person name="Arias M.C."/>
            <person name="Ball S.G."/>
            <person name="Gile G.H."/>
            <person name="Hirakawa Y."/>
            <person name="Hopkins J.F."/>
            <person name="Kuo A."/>
            <person name="Rensing S.A."/>
            <person name="Schmutz J."/>
            <person name="Symeonidi A."/>
            <person name="Elias M."/>
            <person name="Eveleigh R.J."/>
            <person name="Herman E.K."/>
            <person name="Klute M.J."/>
            <person name="Nakayama T."/>
            <person name="Obornik M."/>
            <person name="Reyes-Prieto A."/>
            <person name="Armbrust E.V."/>
            <person name="Aves S.J."/>
            <person name="Beiko R.G."/>
            <person name="Coutinho P."/>
            <person name="Dacks J.B."/>
            <person name="Durnford D.G."/>
            <person name="Fast N.M."/>
            <person name="Green B.R."/>
            <person name="Grisdale C.J."/>
            <person name="Hempel F."/>
            <person name="Henrissat B."/>
            <person name="Hoppner M.P."/>
            <person name="Ishida K."/>
            <person name="Kim E."/>
            <person name="Koreny L."/>
            <person name="Kroth P.G."/>
            <person name="Liu Y."/>
            <person name="Malik S.B."/>
            <person name="Maier U.G."/>
            <person name="McRose D."/>
            <person name="Mock T."/>
            <person name="Neilson J.A."/>
            <person name="Onodera N.T."/>
            <person name="Poole A.M."/>
            <person name="Pritham E.J."/>
            <person name="Richards T.A."/>
            <person name="Rocap G."/>
            <person name="Roy S.W."/>
            <person name="Sarai C."/>
            <person name="Schaack S."/>
            <person name="Shirato S."/>
            <person name="Slamovits C.H."/>
            <person name="Spencer D.F."/>
            <person name="Suzuki S."/>
            <person name="Worden A.Z."/>
            <person name="Zauner S."/>
            <person name="Barry K."/>
            <person name="Bell C."/>
            <person name="Bharti A.K."/>
            <person name="Crow J.A."/>
            <person name="Grimwood J."/>
            <person name="Kramer R."/>
            <person name="Lindquist E."/>
            <person name="Lucas S."/>
            <person name="Salamov A."/>
            <person name="McFadden G.I."/>
            <person name="Lane C.E."/>
            <person name="Keeling P.J."/>
            <person name="Gray M.W."/>
            <person name="Grigoriev I.V."/>
            <person name="Archibald J.M."/>
        </authorList>
    </citation>
    <scope>NUCLEOTIDE SEQUENCE</scope>
    <source>
        <strain evidence="2 4">CCMP2712</strain>
    </source>
</reference>
<dbReference type="HOGENOM" id="CLU_124698_0_0_1"/>
<dbReference type="GO" id="GO:0032434">
    <property type="term" value="P:regulation of proteasomal ubiquitin-dependent protein catabolic process"/>
    <property type="evidence" value="ECO:0007669"/>
    <property type="project" value="TreeGrafter"/>
</dbReference>
<dbReference type="KEGG" id="gtt:GUITHDRAFT_153589"/>
<evidence type="ECO:0000259" key="1">
    <source>
        <dbReference type="PROSITE" id="PS51269"/>
    </source>
</evidence>
<dbReference type="PANTHER" id="PTHR21199">
    <property type="entry name" value="COMM DOMAIN-CONTAINING PROTEIN 1"/>
    <property type="match status" value="1"/>
</dbReference>
<dbReference type="InterPro" id="IPR037351">
    <property type="entry name" value="Murr1"/>
</dbReference>
<dbReference type="Pfam" id="PF07258">
    <property type="entry name" value="COMM_domain"/>
    <property type="match status" value="1"/>
</dbReference>
<organism evidence="2">
    <name type="scientific">Guillardia theta (strain CCMP2712)</name>
    <name type="common">Cryptophyte</name>
    <dbReference type="NCBI Taxonomy" id="905079"/>
    <lineage>
        <taxon>Eukaryota</taxon>
        <taxon>Cryptophyceae</taxon>
        <taxon>Pyrenomonadales</taxon>
        <taxon>Geminigeraceae</taxon>
        <taxon>Guillardia</taxon>
    </lineage>
</organism>
<dbReference type="EMBL" id="JH993017">
    <property type="protein sequence ID" value="EKX42335.1"/>
    <property type="molecule type" value="Genomic_DNA"/>
</dbReference>
<dbReference type="EnsemblProtists" id="EKX42335">
    <property type="protein sequence ID" value="EKX42335"/>
    <property type="gene ID" value="GUITHDRAFT_153589"/>
</dbReference>
<gene>
    <name evidence="2" type="ORF">GUITHDRAFT_153589</name>
</gene>
<dbReference type="Proteomes" id="UP000011087">
    <property type="component" value="Unassembled WGS sequence"/>
</dbReference>
<dbReference type="PaxDb" id="55529-EKX42335"/>
<dbReference type="PROSITE" id="PS51269">
    <property type="entry name" value="COMM"/>
    <property type="match status" value="1"/>
</dbReference>
<dbReference type="InterPro" id="IPR017920">
    <property type="entry name" value="COMM"/>
</dbReference>
<dbReference type="AlphaFoldDB" id="L1J2M4"/>
<dbReference type="GO" id="GO:0005768">
    <property type="term" value="C:endosome"/>
    <property type="evidence" value="ECO:0007669"/>
    <property type="project" value="TreeGrafter"/>
</dbReference>
<name>L1J2M4_GUITC</name>